<accession>A0ABD5R9P1</accession>
<comment type="caution">
    <text evidence="3">The sequence shown here is derived from an EMBL/GenBank/DDBJ whole genome shotgun (WGS) entry which is preliminary data.</text>
</comment>
<reference evidence="3 4" key="1">
    <citation type="journal article" date="2019" name="Int. J. Syst. Evol. Microbiol.">
        <title>The Global Catalogue of Microorganisms (GCM) 10K type strain sequencing project: providing services to taxonomists for standard genome sequencing and annotation.</title>
        <authorList>
            <consortium name="The Broad Institute Genomics Platform"/>
            <consortium name="The Broad Institute Genome Sequencing Center for Infectious Disease"/>
            <person name="Wu L."/>
            <person name="Ma J."/>
        </authorList>
    </citation>
    <scope>NUCLEOTIDE SEQUENCE [LARGE SCALE GENOMIC DNA]</scope>
    <source>
        <strain evidence="3 4">CGMCC 1.12237</strain>
    </source>
</reference>
<sequence length="256" mass="27100">MDTTGLRPVLRSQRLNAGLCWLLIAFLGGMAGAQAAVGELLWAGFVTTLAVLAVVPAVVYRSPWAMLPWEVLALASLPVLGRALIVGETLFGVVLTGRIVTYLAVAAVALIVAVELDVFTPVRMNYSFAVLFVVVTTMAAAGVWAVVQWLSDVYLGTAFVLTGDPESVVERALMLDFVAATVAGLVAGVVFEVYFRRYADATARLQTVAVRTAEETDGGAVAVSRGDPDDTDDGYNVDDADDGENGGDDREEVPRT</sequence>
<dbReference type="Proteomes" id="UP001596201">
    <property type="component" value="Unassembled WGS sequence"/>
</dbReference>
<feature type="transmembrane region" description="Helical" evidence="2">
    <location>
        <begin position="40"/>
        <end position="59"/>
    </location>
</feature>
<feature type="region of interest" description="Disordered" evidence="1">
    <location>
        <begin position="217"/>
        <end position="256"/>
    </location>
</feature>
<evidence type="ECO:0000313" key="4">
    <source>
        <dbReference type="Proteomes" id="UP001596201"/>
    </source>
</evidence>
<protein>
    <recommendedName>
        <fullName evidence="5">Energy-coupling factor transport system substrate-specific component</fullName>
    </recommendedName>
</protein>
<organism evidence="3 4">
    <name type="scientific">Salinirubrum litoreum</name>
    <dbReference type="NCBI Taxonomy" id="1126234"/>
    <lineage>
        <taxon>Archaea</taxon>
        <taxon>Methanobacteriati</taxon>
        <taxon>Methanobacteriota</taxon>
        <taxon>Stenosarchaea group</taxon>
        <taxon>Halobacteria</taxon>
        <taxon>Halobacteriales</taxon>
        <taxon>Haloferacaceae</taxon>
        <taxon>Salinirubrum</taxon>
    </lineage>
</organism>
<evidence type="ECO:0000313" key="3">
    <source>
        <dbReference type="EMBL" id="MFC5366679.1"/>
    </source>
</evidence>
<feature type="transmembrane region" description="Helical" evidence="2">
    <location>
        <begin position="71"/>
        <end position="93"/>
    </location>
</feature>
<keyword evidence="2" id="KW-0472">Membrane</keyword>
<feature type="transmembrane region" description="Helical" evidence="2">
    <location>
        <begin position="128"/>
        <end position="151"/>
    </location>
</feature>
<proteinExistence type="predicted"/>
<keyword evidence="2" id="KW-1133">Transmembrane helix</keyword>
<dbReference type="RefSeq" id="WP_303645187.1">
    <property type="nucleotide sequence ID" value="NZ_JAJCVJ010000001.1"/>
</dbReference>
<evidence type="ECO:0000256" key="2">
    <source>
        <dbReference type="SAM" id="Phobius"/>
    </source>
</evidence>
<keyword evidence="4" id="KW-1185">Reference proteome</keyword>
<evidence type="ECO:0000256" key="1">
    <source>
        <dbReference type="SAM" id="MobiDB-lite"/>
    </source>
</evidence>
<feature type="transmembrane region" description="Helical" evidence="2">
    <location>
        <begin position="99"/>
        <end position="116"/>
    </location>
</feature>
<evidence type="ECO:0008006" key="5">
    <source>
        <dbReference type="Google" id="ProtNLM"/>
    </source>
</evidence>
<dbReference type="AlphaFoldDB" id="A0ABD5R9P1"/>
<dbReference type="EMBL" id="JBHSKX010000001">
    <property type="protein sequence ID" value="MFC5366679.1"/>
    <property type="molecule type" value="Genomic_DNA"/>
</dbReference>
<name>A0ABD5R9P1_9EURY</name>
<gene>
    <name evidence="3" type="ORF">ACFPJ5_06980</name>
</gene>
<keyword evidence="2" id="KW-0812">Transmembrane</keyword>
<feature type="transmembrane region" description="Helical" evidence="2">
    <location>
        <begin position="15"/>
        <end position="34"/>
    </location>
</feature>
<feature type="transmembrane region" description="Helical" evidence="2">
    <location>
        <begin position="171"/>
        <end position="195"/>
    </location>
</feature>
<feature type="compositionally biased region" description="Acidic residues" evidence="1">
    <location>
        <begin position="229"/>
        <end position="256"/>
    </location>
</feature>